<dbReference type="VEuPathDB" id="FungiDB:HMPREF1544_09309"/>
<protein>
    <submittedName>
        <fullName evidence="1">CigB protein</fullName>
    </submittedName>
</protein>
<name>Q9HFL6_MUCCI</name>
<gene>
    <name evidence="1" type="primary">cigB</name>
</gene>
<reference evidence="1" key="1">
    <citation type="submission" date="2000-08" db="EMBL/GenBank/DDBJ databases">
        <title>Cloning and characterization of cigB gene from Mucor circinelloides.</title>
        <authorList>
            <person name="Quiles-Rosillo M.D."/>
            <person name="Garre V."/>
            <person name="Torres-Martinez S."/>
        </authorList>
    </citation>
    <scope>NUCLEOTIDE SEQUENCE</scope>
    <source>
        <strain evidence="1">R7B</strain>
    </source>
</reference>
<accession>Q9HFL6</accession>
<dbReference type="EMBL" id="AJ297524">
    <property type="protein sequence ID" value="CAC01691.1"/>
    <property type="molecule type" value="Genomic_DNA"/>
</dbReference>
<evidence type="ECO:0000313" key="1">
    <source>
        <dbReference type="EMBL" id="CAC01691.1"/>
    </source>
</evidence>
<proteinExistence type="predicted"/>
<sequence>MRRLSAIRFVSNTDWKLLFFCFACHFISMEDLLTCTKYDSYVVISYPVFDEDEQLVIYRSSNRTDVIEELAVITSDAVQAKSSQSLLKEYLNASKKDRNLQTEEEKRSILMIQQYGKQLRRDLLDDEKAFFDECQFLFCLPPGCPFNSYEEEKLRMLFMEAGWVTQNDPKSRLIFSSFIDGLFQCLVAYENITLERENKYLLLSMNKTTIHLLTLQMQSAKELIAVSKKLAASDFLLIPSDLGDAVSMDLTKFDVLVHNSVKKIIIRHILSSIRRKRYYMKRSFHFKNGNKNSTQKQRHNINAATQPLFSVTSLHQITQEIIETLYLIFIEKKSKPLHASLYGLEGAREILGDLTCGTFLGELLTDADYSTTRNSPDGIQDVILHCNFQTNIFYMEIFQMALLNADFIDAQTDFICLTQGRDICSGALKKPYKMFQIANALLPPTIWNEESKKQIELMEYDSNEGDLLPPNSFYVQAYISDDHIRFILNKVVTVSSTNDYIQKSTFTLQEVSVKLEGIFDSVCDNMWNHSIMPEYQRDPNLLNHCDTHSAGEYSAENYHVFKCLIKEMVNKLLQRNLVNWNQDIDIDHAIPINEACNCTFQISFRALMDIGLQPVISHIATIIASSLASNSFFGLYAVSALIIMDNSKDMLIQDFSGTFKKTIRSCLEAHHRRTIVFYDKEAVMACGALGSWCTDLQQIFGKGAYSQVSSTDYILRFSSAQGNGVDEKFGMFKYHNGSFMEGDFTERPNEFVILKGGGALNPNGSIHAFYQRDCSLDCIQLDLYTLSEHKDKAYYHRECFGGFVSVDMHHPFTVRVTPQHHLSTIDFEISHFKNDEDIAYLDFDIFSIQEKISLKQQG</sequence>
<dbReference type="AlphaFoldDB" id="Q9HFL6"/>
<organism evidence="1">
    <name type="scientific">Mucor circinelloides</name>
    <name type="common">Mucor griseo-roseus</name>
    <dbReference type="NCBI Taxonomy" id="36080"/>
    <lineage>
        <taxon>Eukaryota</taxon>
        <taxon>Fungi</taxon>
        <taxon>Fungi incertae sedis</taxon>
        <taxon>Mucoromycota</taxon>
        <taxon>Mucoromycotina</taxon>
        <taxon>Mucoromycetes</taxon>
        <taxon>Mucorales</taxon>
        <taxon>Mucorineae</taxon>
        <taxon>Mucoraceae</taxon>
        <taxon>Mucor</taxon>
    </lineage>
</organism>